<dbReference type="SUPFAM" id="SSF48452">
    <property type="entry name" value="TPR-like"/>
    <property type="match status" value="1"/>
</dbReference>
<dbReference type="Pfam" id="PF13424">
    <property type="entry name" value="TPR_12"/>
    <property type="match status" value="1"/>
</dbReference>
<dbReference type="PANTHER" id="PTHR46082">
    <property type="entry name" value="ATP/GTP-BINDING PROTEIN-RELATED"/>
    <property type="match status" value="1"/>
</dbReference>
<dbReference type="PANTHER" id="PTHR46082:SF6">
    <property type="entry name" value="AAA+ ATPASE DOMAIN-CONTAINING PROTEIN-RELATED"/>
    <property type="match status" value="1"/>
</dbReference>
<dbReference type="Gene3D" id="1.25.40.10">
    <property type="entry name" value="Tetratricopeptide repeat domain"/>
    <property type="match status" value="1"/>
</dbReference>
<reference evidence="1" key="1">
    <citation type="journal article" date="2020" name="Stud. Mycol.">
        <title>101 Dothideomycetes genomes: a test case for predicting lifestyles and emergence of pathogens.</title>
        <authorList>
            <person name="Haridas S."/>
            <person name="Albert R."/>
            <person name="Binder M."/>
            <person name="Bloem J."/>
            <person name="Labutti K."/>
            <person name="Salamov A."/>
            <person name="Andreopoulos B."/>
            <person name="Baker S."/>
            <person name="Barry K."/>
            <person name="Bills G."/>
            <person name="Bluhm B."/>
            <person name="Cannon C."/>
            <person name="Castanera R."/>
            <person name="Culley D."/>
            <person name="Daum C."/>
            <person name="Ezra D."/>
            <person name="Gonzalez J."/>
            <person name="Henrissat B."/>
            <person name="Kuo A."/>
            <person name="Liang C."/>
            <person name="Lipzen A."/>
            <person name="Lutzoni F."/>
            <person name="Magnuson J."/>
            <person name="Mondo S."/>
            <person name="Nolan M."/>
            <person name="Ohm R."/>
            <person name="Pangilinan J."/>
            <person name="Park H.-J."/>
            <person name="Ramirez L."/>
            <person name="Alfaro M."/>
            <person name="Sun H."/>
            <person name="Tritt A."/>
            <person name="Yoshinaga Y."/>
            <person name="Zwiers L.-H."/>
            <person name="Turgeon B."/>
            <person name="Goodwin S."/>
            <person name="Spatafora J."/>
            <person name="Crous P."/>
            <person name="Grigoriev I."/>
        </authorList>
    </citation>
    <scope>NUCLEOTIDE SEQUENCE</scope>
    <source>
        <strain evidence="1">CBS 113818</strain>
    </source>
</reference>
<proteinExistence type="predicted"/>
<accession>A0A6A6ZC06</accession>
<evidence type="ECO:0000313" key="1">
    <source>
        <dbReference type="EMBL" id="KAF2818651.1"/>
    </source>
</evidence>
<organism evidence="1 2">
    <name type="scientific">Ophiobolus disseminans</name>
    <dbReference type="NCBI Taxonomy" id="1469910"/>
    <lineage>
        <taxon>Eukaryota</taxon>
        <taxon>Fungi</taxon>
        <taxon>Dikarya</taxon>
        <taxon>Ascomycota</taxon>
        <taxon>Pezizomycotina</taxon>
        <taxon>Dothideomycetes</taxon>
        <taxon>Pleosporomycetidae</taxon>
        <taxon>Pleosporales</taxon>
        <taxon>Pleosporineae</taxon>
        <taxon>Phaeosphaeriaceae</taxon>
        <taxon>Ophiobolus</taxon>
    </lineage>
</organism>
<name>A0A6A6ZC06_9PLEO</name>
<dbReference type="InterPro" id="IPR053137">
    <property type="entry name" value="NLR-like"/>
</dbReference>
<gene>
    <name evidence="1" type="ORF">CC86DRAFT_155066</name>
</gene>
<keyword evidence="2" id="KW-1185">Reference proteome</keyword>
<protein>
    <recommendedName>
        <fullName evidence="3">TPR-like protein</fullName>
    </recommendedName>
</protein>
<evidence type="ECO:0000313" key="2">
    <source>
        <dbReference type="Proteomes" id="UP000799424"/>
    </source>
</evidence>
<dbReference type="Proteomes" id="UP000799424">
    <property type="component" value="Unassembled WGS sequence"/>
</dbReference>
<sequence>MAEAFAILGGSAAVTQLVHYGFVLLSTTSALSRQIRHAPDRIQSWIDQCSTLLHMLDNIRNNITRYNLSTSHFVEQCRGDVVSIRALLRPFRNRLTSRRPSRVQEVLFVVRRETEVESRLESFRQAFNMLALNLIVLSQHQDERQMQPAAFMSTNQSLTSSRRIDNPNDLVVIAARSNEGIALFYEGRLSEAQRIQQYVYSKRRHILGERHQETIKSKANVAIILNEMGHHTQAAVLFREARAMFETVLGFEHPDTLKTCHNLATALHDKENYEEAEEAIMGALPTMQTIYGPGHEYVLEALEFHATILHYMQMYAAALDVIGKVYQQRLISDGYYHDDTQRVLSHLRDLAEDREEEQAMEGFFSRLITATT</sequence>
<dbReference type="Pfam" id="PF13374">
    <property type="entry name" value="TPR_10"/>
    <property type="match status" value="1"/>
</dbReference>
<dbReference type="EMBL" id="MU006250">
    <property type="protein sequence ID" value="KAF2818651.1"/>
    <property type="molecule type" value="Genomic_DNA"/>
</dbReference>
<dbReference type="InterPro" id="IPR011990">
    <property type="entry name" value="TPR-like_helical_dom_sf"/>
</dbReference>
<dbReference type="AlphaFoldDB" id="A0A6A6ZC06"/>
<dbReference type="OrthoDB" id="20872at2759"/>
<evidence type="ECO:0008006" key="3">
    <source>
        <dbReference type="Google" id="ProtNLM"/>
    </source>
</evidence>